<keyword evidence="7" id="KW-1185">Reference proteome</keyword>
<feature type="transmembrane region" description="Helical" evidence="6">
    <location>
        <begin position="176"/>
        <end position="193"/>
    </location>
</feature>
<evidence type="ECO:0000313" key="9">
    <source>
        <dbReference type="WBParaSite" id="PSAMB.scaffold4300size15059.g23945.t1"/>
    </source>
</evidence>
<keyword evidence="5 6" id="KW-0472">Membrane</keyword>
<feature type="transmembrane region" description="Helical" evidence="6">
    <location>
        <begin position="69"/>
        <end position="91"/>
    </location>
</feature>
<dbReference type="InterPro" id="IPR002293">
    <property type="entry name" value="AA/rel_permease1"/>
</dbReference>
<dbReference type="AlphaFoldDB" id="A0A914UH90"/>
<name>A0A914UH90_9BILA</name>
<evidence type="ECO:0000256" key="5">
    <source>
        <dbReference type="ARBA" id="ARBA00023136"/>
    </source>
</evidence>
<evidence type="ECO:0000313" key="8">
    <source>
        <dbReference type="WBParaSite" id="PSAMB.scaffold1017size37073.g10463.t1"/>
    </source>
</evidence>
<evidence type="ECO:0000256" key="4">
    <source>
        <dbReference type="ARBA" id="ARBA00022989"/>
    </source>
</evidence>
<evidence type="ECO:0000313" key="7">
    <source>
        <dbReference type="Proteomes" id="UP000887566"/>
    </source>
</evidence>
<dbReference type="WBParaSite" id="PSAMB.scaffold4300size15059.g23945.t1">
    <property type="protein sequence ID" value="PSAMB.scaffold4300size15059.g23945.t1"/>
    <property type="gene ID" value="PSAMB.scaffold4300size15059.g23945"/>
</dbReference>
<keyword evidence="2" id="KW-0813">Transport</keyword>
<feature type="transmembrane region" description="Helical" evidence="6">
    <location>
        <begin position="112"/>
        <end position="136"/>
    </location>
</feature>
<evidence type="ECO:0000256" key="2">
    <source>
        <dbReference type="ARBA" id="ARBA00022448"/>
    </source>
</evidence>
<evidence type="ECO:0000256" key="3">
    <source>
        <dbReference type="ARBA" id="ARBA00022692"/>
    </source>
</evidence>
<evidence type="ECO:0000256" key="1">
    <source>
        <dbReference type="ARBA" id="ARBA00004141"/>
    </source>
</evidence>
<keyword evidence="3 6" id="KW-0812">Transmembrane</keyword>
<reference evidence="8 9" key="1">
    <citation type="submission" date="2022-11" db="UniProtKB">
        <authorList>
            <consortium name="WormBaseParasite"/>
        </authorList>
    </citation>
    <scope>IDENTIFICATION</scope>
</reference>
<dbReference type="PANTHER" id="PTHR43243:SF4">
    <property type="entry name" value="CATIONIC AMINO ACID TRANSPORTER 4"/>
    <property type="match status" value="1"/>
</dbReference>
<dbReference type="GO" id="GO:0016020">
    <property type="term" value="C:membrane"/>
    <property type="evidence" value="ECO:0007669"/>
    <property type="project" value="UniProtKB-SubCell"/>
</dbReference>
<dbReference type="PANTHER" id="PTHR43243">
    <property type="entry name" value="INNER MEMBRANE TRANSPORTER YGJI-RELATED"/>
    <property type="match status" value="1"/>
</dbReference>
<proteinExistence type="predicted"/>
<dbReference type="WBParaSite" id="PSAMB.scaffold1017size37073.g10463.t1">
    <property type="protein sequence ID" value="PSAMB.scaffold1017size37073.g10463.t1"/>
    <property type="gene ID" value="PSAMB.scaffold1017size37073.g10463"/>
</dbReference>
<evidence type="ECO:0000256" key="6">
    <source>
        <dbReference type="SAM" id="Phobius"/>
    </source>
</evidence>
<comment type="subcellular location">
    <subcellularLocation>
        <location evidence="1">Membrane</location>
        <topology evidence="1">Multi-pass membrane protein</topology>
    </subcellularLocation>
</comment>
<dbReference type="Proteomes" id="UP000887566">
    <property type="component" value="Unplaced"/>
</dbReference>
<protein>
    <submittedName>
        <fullName evidence="8 9">Amino acid permease</fullName>
    </submittedName>
</protein>
<organism evidence="7 8">
    <name type="scientific">Plectus sambesii</name>
    <dbReference type="NCBI Taxonomy" id="2011161"/>
    <lineage>
        <taxon>Eukaryota</taxon>
        <taxon>Metazoa</taxon>
        <taxon>Ecdysozoa</taxon>
        <taxon>Nematoda</taxon>
        <taxon>Chromadorea</taxon>
        <taxon>Plectida</taxon>
        <taxon>Plectina</taxon>
        <taxon>Plectoidea</taxon>
        <taxon>Plectidae</taxon>
        <taxon>Plectus</taxon>
    </lineage>
</organism>
<accession>A0A914UH90</accession>
<feature type="transmembrane region" description="Helical" evidence="6">
    <location>
        <begin position="41"/>
        <end position="63"/>
    </location>
</feature>
<dbReference type="Gene3D" id="1.20.1740.10">
    <property type="entry name" value="Amino acid/polyamine transporter I"/>
    <property type="match status" value="1"/>
</dbReference>
<dbReference type="Pfam" id="PF13520">
    <property type="entry name" value="AA_permease_2"/>
    <property type="match status" value="1"/>
</dbReference>
<sequence>MSIGDKLRAFLRSLTTVKTLSSLKSQNASSELKRALGPMELIAIGIGAIIGTGIFVLTGAAAAKHSGPAVVLSFVLAGITAAFAALSYAELASMIPIAGSAYTYTYATMGEFVAWIIGWDLILEYLVGAATVSVGWSRYTVSLLEDIFSTNFSTTLTQAPVIFNEHTHEFVVTGNYFNLPAVVIVLTITVLLMF</sequence>
<keyword evidence="4 6" id="KW-1133">Transmembrane helix</keyword>
<dbReference type="GO" id="GO:0015171">
    <property type="term" value="F:amino acid transmembrane transporter activity"/>
    <property type="evidence" value="ECO:0007669"/>
    <property type="project" value="TreeGrafter"/>
</dbReference>